<evidence type="ECO:0000256" key="4">
    <source>
        <dbReference type="ARBA" id="ARBA00022989"/>
    </source>
</evidence>
<dbReference type="Pfam" id="PF00892">
    <property type="entry name" value="EamA"/>
    <property type="match status" value="2"/>
</dbReference>
<feature type="region of interest" description="Disordered" evidence="6">
    <location>
        <begin position="287"/>
        <end position="310"/>
    </location>
</feature>
<dbReference type="AlphaFoldDB" id="A0A9X3PQA7"/>
<comment type="similarity">
    <text evidence="2">Belongs to the EamA transporter family.</text>
</comment>
<protein>
    <submittedName>
        <fullName evidence="9">DMT family transporter</fullName>
    </submittedName>
    <submittedName>
        <fullName evidence="10">Drug/metabolite transporter (DMT)-like permease</fullName>
    </submittedName>
</protein>
<reference evidence="9" key="1">
    <citation type="submission" date="2022-12" db="EMBL/GenBank/DDBJ databases">
        <title>Gycomyces niveus sp.nov., a novel actinomycete isolated from soil in Shouguang.</title>
        <authorList>
            <person name="Yang X."/>
        </authorList>
    </citation>
    <scope>NUCLEOTIDE SEQUENCE</scope>
    <source>
        <strain evidence="9">DSM 44724</strain>
    </source>
</reference>
<feature type="transmembrane region" description="Helical" evidence="7">
    <location>
        <begin position="65"/>
        <end position="89"/>
    </location>
</feature>
<reference evidence="10 12" key="2">
    <citation type="submission" date="2023-07" db="EMBL/GenBank/DDBJ databases">
        <title>Sequencing the genomes of 1000 actinobacteria strains.</title>
        <authorList>
            <person name="Klenk H.-P."/>
        </authorList>
    </citation>
    <scope>NUCLEOTIDE SEQUENCE [LARGE SCALE GENOMIC DNA]</scope>
    <source>
        <strain evidence="10 12">DSM 44724</strain>
    </source>
</reference>
<gene>
    <name evidence="10" type="ORF">J2S69_000245</name>
    <name evidence="9" type="ORF">O2L01_22890</name>
</gene>
<dbReference type="RefSeq" id="WP_270124353.1">
    <property type="nucleotide sequence ID" value="NZ_BAAAOM010000002.1"/>
</dbReference>
<feature type="transmembrane region" description="Helical" evidence="7">
    <location>
        <begin position="147"/>
        <end position="166"/>
    </location>
</feature>
<evidence type="ECO:0000256" key="3">
    <source>
        <dbReference type="ARBA" id="ARBA00022692"/>
    </source>
</evidence>
<dbReference type="EMBL" id="JAVDYD010000001">
    <property type="protein sequence ID" value="MDR7336526.1"/>
    <property type="molecule type" value="Genomic_DNA"/>
</dbReference>
<dbReference type="GO" id="GO:0016020">
    <property type="term" value="C:membrane"/>
    <property type="evidence" value="ECO:0007669"/>
    <property type="project" value="UniProtKB-SubCell"/>
</dbReference>
<feature type="transmembrane region" description="Helical" evidence="7">
    <location>
        <begin position="95"/>
        <end position="113"/>
    </location>
</feature>
<comment type="caution">
    <text evidence="9">The sequence shown here is derived from an EMBL/GenBank/DDBJ whole genome shotgun (WGS) entry which is preliminary data.</text>
</comment>
<evidence type="ECO:0000256" key="7">
    <source>
        <dbReference type="SAM" id="Phobius"/>
    </source>
</evidence>
<evidence type="ECO:0000313" key="11">
    <source>
        <dbReference type="Proteomes" id="UP001145799"/>
    </source>
</evidence>
<feature type="transmembrane region" description="Helical" evidence="7">
    <location>
        <begin position="266"/>
        <end position="283"/>
    </location>
</feature>
<dbReference type="Proteomes" id="UP001183604">
    <property type="component" value="Unassembled WGS sequence"/>
</dbReference>
<dbReference type="PANTHER" id="PTHR32322">
    <property type="entry name" value="INNER MEMBRANE TRANSPORTER"/>
    <property type="match status" value="1"/>
</dbReference>
<dbReference type="InterPro" id="IPR037185">
    <property type="entry name" value="EmrE-like"/>
</dbReference>
<keyword evidence="4 7" id="KW-1133">Transmembrane helix</keyword>
<keyword evidence="3 7" id="KW-0812">Transmembrane</keyword>
<evidence type="ECO:0000256" key="1">
    <source>
        <dbReference type="ARBA" id="ARBA00004141"/>
    </source>
</evidence>
<feature type="transmembrane region" description="Helical" evidence="7">
    <location>
        <begin position="122"/>
        <end position="141"/>
    </location>
</feature>
<evidence type="ECO:0000256" key="5">
    <source>
        <dbReference type="ARBA" id="ARBA00023136"/>
    </source>
</evidence>
<dbReference type="SUPFAM" id="SSF103481">
    <property type="entry name" value="Multidrug resistance efflux transporter EmrE"/>
    <property type="match status" value="2"/>
</dbReference>
<dbReference type="PANTHER" id="PTHR32322:SF2">
    <property type="entry name" value="EAMA DOMAIN-CONTAINING PROTEIN"/>
    <property type="match status" value="1"/>
</dbReference>
<feature type="transmembrane region" description="Helical" evidence="7">
    <location>
        <begin position="244"/>
        <end position="260"/>
    </location>
</feature>
<evidence type="ECO:0000256" key="2">
    <source>
        <dbReference type="ARBA" id="ARBA00007362"/>
    </source>
</evidence>
<feature type="domain" description="EamA" evidence="8">
    <location>
        <begin position="8"/>
        <end position="136"/>
    </location>
</feature>
<feature type="transmembrane region" description="Helical" evidence="7">
    <location>
        <begin position="36"/>
        <end position="53"/>
    </location>
</feature>
<evidence type="ECO:0000313" key="12">
    <source>
        <dbReference type="Proteomes" id="UP001183604"/>
    </source>
</evidence>
<organism evidence="9 11">
    <name type="scientific">Glycomyces lechevalierae</name>
    <dbReference type="NCBI Taxonomy" id="256034"/>
    <lineage>
        <taxon>Bacteria</taxon>
        <taxon>Bacillati</taxon>
        <taxon>Actinomycetota</taxon>
        <taxon>Actinomycetes</taxon>
        <taxon>Glycomycetales</taxon>
        <taxon>Glycomycetaceae</taxon>
        <taxon>Glycomyces</taxon>
    </lineage>
</organism>
<feature type="domain" description="EamA" evidence="8">
    <location>
        <begin position="148"/>
        <end position="283"/>
    </location>
</feature>
<dbReference type="EMBL" id="JAPZVQ010000020">
    <property type="protein sequence ID" value="MDA1387858.1"/>
    <property type="molecule type" value="Genomic_DNA"/>
</dbReference>
<keyword evidence="12" id="KW-1185">Reference proteome</keyword>
<dbReference type="InterPro" id="IPR000620">
    <property type="entry name" value="EamA_dom"/>
</dbReference>
<keyword evidence="5 7" id="KW-0472">Membrane</keyword>
<evidence type="ECO:0000313" key="9">
    <source>
        <dbReference type="EMBL" id="MDA1387858.1"/>
    </source>
</evidence>
<feature type="transmembrane region" description="Helical" evidence="7">
    <location>
        <begin position="208"/>
        <end position="232"/>
    </location>
</feature>
<accession>A0A9X3PQA7</accession>
<comment type="subcellular location">
    <subcellularLocation>
        <location evidence="1">Membrane</location>
        <topology evidence="1">Multi-pass membrane protein</topology>
    </subcellularLocation>
</comment>
<dbReference type="InterPro" id="IPR050638">
    <property type="entry name" value="AA-Vitamin_Transporters"/>
</dbReference>
<evidence type="ECO:0000259" key="8">
    <source>
        <dbReference type="Pfam" id="PF00892"/>
    </source>
</evidence>
<name>A0A9X3PQA7_9ACTN</name>
<evidence type="ECO:0000313" key="10">
    <source>
        <dbReference type="EMBL" id="MDR7336526.1"/>
    </source>
</evidence>
<feature type="transmembrane region" description="Helical" evidence="7">
    <location>
        <begin position="178"/>
        <end position="202"/>
    </location>
</feature>
<dbReference type="Proteomes" id="UP001145799">
    <property type="component" value="Unassembled WGS sequence"/>
</dbReference>
<sequence>MKPLDRAWAAAFVVLWSSGFIGAELATRHAPALTVLNWRFLLLAPPALVWLLVRRRRWRARDIGAHVVIGLLAQAGYLYGVVAASGLGVDPGTTALIAALQPVVTAAAAFALLGEPVRAKRIGGMTIGFGGVALVVSADFSGGEAPLWAYALPLGAMLSLVAATVFERRTGPTSLGPIDALAVQFLTTAVVFASVSAPLGAFAPPASLGFWSAVAGVTVLAGIGGYGSYWAVVRRNGATTAATLLYLTPGTTMLWAWAMFGTAVPLLAWLGLAVTLAGVALSVRGGTTDRARSDPELARSAHGRGDQLRP</sequence>
<proteinExistence type="inferred from homology"/>
<evidence type="ECO:0000256" key="6">
    <source>
        <dbReference type="SAM" id="MobiDB-lite"/>
    </source>
</evidence>